<accession>A0A1H2X9D5</accession>
<dbReference type="GO" id="GO:0032259">
    <property type="term" value="P:methylation"/>
    <property type="evidence" value="ECO:0007669"/>
    <property type="project" value="UniProtKB-KW"/>
</dbReference>
<dbReference type="Proteomes" id="UP000198539">
    <property type="component" value="Unassembled WGS sequence"/>
</dbReference>
<keyword evidence="2" id="KW-0808">Transferase</keyword>
<dbReference type="EMBL" id="FNOM01000004">
    <property type="protein sequence ID" value="SDW89421.1"/>
    <property type="molecule type" value="Genomic_DNA"/>
</dbReference>
<protein>
    <submittedName>
        <fullName evidence="2">Phosphatidylethanolamine/phosphatidyl-N-methylethanolamine N-methyltransferase</fullName>
    </submittedName>
</protein>
<evidence type="ECO:0000259" key="1">
    <source>
        <dbReference type="Pfam" id="PF08241"/>
    </source>
</evidence>
<sequence length="205" mass="22839">MDLHAITSSYKRWAPIYDRTFGQITNAGRHKAVDAINKSTGSVLEVGVGTGLSLARYAPHLQVSGIDFSNEMLEKAREKVKRDGLSHVAELRQMDARELDFPDGHFDTVVAMYLVSVVPEPERVMAEMARVCKPGGQVIIVNHFAKETGVLARIERAFAPFANHLGWHSDFPRDKVLGQKALNVHEEHRLAPLGLFTFLRLQKAA</sequence>
<reference evidence="2 3" key="1">
    <citation type="submission" date="2016-10" db="EMBL/GenBank/DDBJ databases">
        <authorList>
            <person name="de Groot N.N."/>
        </authorList>
    </citation>
    <scope>NUCLEOTIDE SEQUENCE [LARGE SCALE GENOMIC DNA]</scope>
    <source>
        <strain evidence="2 3">CGMCC 1.8894</strain>
    </source>
</reference>
<dbReference type="InterPro" id="IPR013216">
    <property type="entry name" value="Methyltransf_11"/>
</dbReference>
<organism evidence="2 3">
    <name type="scientific">Roseicitreum antarcticum</name>
    <dbReference type="NCBI Taxonomy" id="564137"/>
    <lineage>
        <taxon>Bacteria</taxon>
        <taxon>Pseudomonadati</taxon>
        <taxon>Pseudomonadota</taxon>
        <taxon>Alphaproteobacteria</taxon>
        <taxon>Rhodobacterales</taxon>
        <taxon>Paracoccaceae</taxon>
        <taxon>Roseicitreum</taxon>
    </lineage>
</organism>
<dbReference type="PANTHER" id="PTHR45036">
    <property type="entry name" value="METHYLTRANSFERASE LIKE 7B"/>
    <property type="match status" value="1"/>
</dbReference>
<dbReference type="Pfam" id="PF08241">
    <property type="entry name" value="Methyltransf_11"/>
    <property type="match status" value="1"/>
</dbReference>
<dbReference type="Gene3D" id="3.40.50.150">
    <property type="entry name" value="Vaccinia Virus protein VP39"/>
    <property type="match status" value="1"/>
</dbReference>
<name>A0A1H2X9D5_9RHOB</name>
<dbReference type="PANTHER" id="PTHR45036:SF1">
    <property type="entry name" value="METHYLTRANSFERASE LIKE 7A"/>
    <property type="match status" value="1"/>
</dbReference>
<dbReference type="OrthoDB" id="8153637at2"/>
<proteinExistence type="predicted"/>
<dbReference type="CDD" id="cd02440">
    <property type="entry name" value="AdoMet_MTases"/>
    <property type="match status" value="1"/>
</dbReference>
<evidence type="ECO:0000313" key="3">
    <source>
        <dbReference type="Proteomes" id="UP000198539"/>
    </source>
</evidence>
<dbReference type="InterPro" id="IPR052356">
    <property type="entry name" value="Thiol_S-MT"/>
</dbReference>
<dbReference type="GO" id="GO:0008757">
    <property type="term" value="F:S-adenosylmethionine-dependent methyltransferase activity"/>
    <property type="evidence" value="ECO:0007669"/>
    <property type="project" value="InterPro"/>
</dbReference>
<dbReference type="SUPFAM" id="SSF53335">
    <property type="entry name" value="S-adenosyl-L-methionine-dependent methyltransferases"/>
    <property type="match status" value="1"/>
</dbReference>
<dbReference type="STRING" id="564137.SAMN04488238_104113"/>
<dbReference type="AlphaFoldDB" id="A0A1H2X9D5"/>
<feature type="domain" description="Methyltransferase type 11" evidence="1">
    <location>
        <begin position="44"/>
        <end position="140"/>
    </location>
</feature>
<evidence type="ECO:0000313" key="2">
    <source>
        <dbReference type="EMBL" id="SDW89421.1"/>
    </source>
</evidence>
<keyword evidence="2" id="KW-0489">Methyltransferase</keyword>
<gene>
    <name evidence="2" type="ORF">SAMN04488238_104113</name>
</gene>
<dbReference type="RefSeq" id="WP_092887427.1">
    <property type="nucleotide sequence ID" value="NZ_CP061498.1"/>
</dbReference>
<keyword evidence="3" id="KW-1185">Reference proteome</keyword>
<dbReference type="InterPro" id="IPR029063">
    <property type="entry name" value="SAM-dependent_MTases_sf"/>
</dbReference>